<dbReference type="InterPro" id="IPR014017">
    <property type="entry name" value="DNA_helicase_UvrD-like_C"/>
</dbReference>
<feature type="domain" description="UvrD-like helicase C-terminal" evidence="14">
    <location>
        <begin position="279"/>
        <end position="592"/>
    </location>
</feature>
<proteinExistence type="inferred from homology"/>
<dbReference type="Gene3D" id="3.40.50.300">
    <property type="entry name" value="P-loop containing nucleotide triphosphate hydrolases"/>
    <property type="match status" value="3"/>
</dbReference>
<dbReference type="SUPFAM" id="SSF52540">
    <property type="entry name" value="P-loop containing nucleoside triphosphate hydrolases"/>
    <property type="match status" value="1"/>
</dbReference>
<keyword evidence="2 11" id="KW-0547">Nucleotide-binding</keyword>
<dbReference type="PANTHER" id="PTHR11070">
    <property type="entry name" value="UVRD / RECB / PCRA DNA HELICASE FAMILY MEMBER"/>
    <property type="match status" value="1"/>
</dbReference>
<feature type="compositionally biased region" description="Polar residues" evidence="12">
    <location>
        <begin position="764"/>
        <end position="776"/>
    </location>
</feature>
<dbReference type="GO" id="GO:0005524">
    <property type="term" value="F:ATP binding"/>
    <property type="evidence" value="ECO:0007669"/>
    <property type="project" value="UniProtKB-UniRule"/>
</dbReference>
<evidence type="ECO:0000259" key="14">
    <source>
        <dbReference type="PROSITE" id="PS51217"/>
    </source>
</evidence>
<evidence type="ECO:0000256" key="9">
    <source>
        <dbReference type="ARBA" id="ARBA00034808"/>
    </source>
</evidence>
<dbReference type="EC" id="5.6.2.4" evidence="9"/>
<organism evidence="15">
    <name type="scientific">Lichtheimia ramosa</name>
    <dbReference type="NCBI Taxonomy" id="688394"/>
    <lineage>
        <taxon>Eukaryota</taxon>
        <taxon>Fungi</taxon>
        <taxon>Fungi incertae sedis</taxon>
        <taxon>Mucoromycota</taxon>
        <taxon>Mucoromycotina</taxon>
        <taxon>Mucoromycetes</taxon>
        <taxon>Mucorales</taxon>
        <taxon>Lichtheimiaceae</taxon>
        <taxon>Lichtheimia</taxon>
    </lineage>
</organism>
<evidence type="ECO:0000256" key="11">
    <source>
        <dbReference type="PROSITE-ProRule" id="PRU00560"/>
    </source>
</evidence>
<dbReference type="InterPro" id="IPR000212">
    <property type="entry name" value="DNA_helicase_UvrD/REP"/>
</dbReference>
<evidence type="ECO:0000256" key="4">
    <source>
        <dbReference type="ARBA" id="ARBA00022806"/>
    </source>
</evidence>
<evidence type="ECO:0000256" key="2">
    <source>
        <dbReference type="ARBA" id="ARBA00022741"/>
    </source>
</evidence>
<comment type="catalytic activity">
    <reaction evidence="8">
        <text>Couples ATP hydrolysis with the unwinding of duplex DNA by translocating in the 3'-5' direction.</text>
        <dbReference type="EC" id="5.6.2.4"/>
    </reaction>
</comment>
<feature type="binding site" evidence="11">
    <location>
        <begin position="28"/>
        <end position="35"/>
    </location>
    <ligand>
        <name>ATP</name>
        <dbReference type="ChEBI" id="CHEBI:30616"/>
    </ligand>
</feature>
<dbReference type="InterPro" id="IPR013986">
    <property type="entry name" value="DExx_box_DNA_helicase_dom_sf"/>
</dbReference>
<evidence type="ECO:0000256" key="10">
    <source>
        <dbReference type="ARBA" id="ARBA00048988"/>
    </source>
</evidence>
<evidence type="ECO:0000313" key="15">
    <source>
        <dbReference type="EMBL" id="CDS06888.1"/>
    </source>
</evidence>
<feature type="domain" description="UvrD-like helicase ATP-binding" evidence="13">
    <location>
        <begin position="7"/>
        <end position="290"/>
    </location>
</feature>
<evidence type="ECO:0000256" key="1">
    <source>
        <dbReference type="ARBA" id="ARBA00009922"/>
    </source>
</evidence>
<name>A0A077WII8_9FUNG</name>
<dbReference type="PROSITE" id="PS51217">
    <property type="entry name" value="UVRD_HELICASE_CTER"/>
    <property type="match status" value="1"/>
</dbReference>
<comment type="catalytic activity">
    <reaction evidence="10">
        <text>ATP + H2O = ADP + phosphate + H(+)</text>
        <dbReference type="Rhea" id="RHEA:13065"/>
        <dbReference type="ChEBI" id="CHEBI:15377"/>
        <dbReference type="ChEBI" id="CHEBI:15378"/>
        <dbReference type="ChEBI" id="CHEBI:30616"/>
        <dbReference type="ChEBI" id="CHEBI:43474"/>
        <dbReference type="ChEBI" id="CHEBI:456216"/>
        <dbReference type="EC" id="5.6.2.4"/>
    </reaction>
</comment>
<evidence type="ECO:0000256" key="3">
    <source>
        <dbReference type="ARBA" id="ARBA00022801"/>
    </source>
</evidence>
<feature type="region of interest" description="Disordered" evidence="12">
    <location>
        <begin position="764"/>
        <end position="797"/>
    </location>
</feature>
<dbReference type="GO" id="GO:0003677">
    <property type="term" value="F:DNA binding"/>
    <property type="evidence" value="ECO:0007669"/>
    <property type="project" value="UniProtKB-KW"/>
</dbReference>
<keyword evidence="6" id="KW-0238">DNA-binding</keyword>
<dbReference type="InterPro" id="IPR014016">
    <property type="entry name" value="UvrD-like_ATP-bd"/>
</dbReference>
<dbReference type="OrthoDB" id="1470711at2759"/>
<sequence length="797" mass="91115">MESPFMKKLNPAQLDAVSAETRTLQILAGPGSGKTRVLTSRVAWLVLEKRVDPRQIVVVTFTNKAAREMKTRLESKELLGRELSEQLLMGTFHSICARLLRQHAGLINVKNNFTIADPDLSKHTIRKLIRELKELSPFAKEKMKADAFYNEFSASKNKGIECAAYLATHTGDFKKRDYCIMFPAYEKRMKEENLVDFDNLLLYGRELLKRFPHLFKSYSHILVDEFQDTNVVQYDIVKYMTGEHKGLTIVGDPDQSIFGWRSADRENFYKMQSDFPGTVVKNLEENYRSTKNKERIAKSLFTGNADGVPISLLRMRTDTLEAHSVADEIKRVIDYSGGLISYKDIAILVRMNYMTRSIEQALNAIGIPYIVVGGVKFFERAEVKDILAYLRFFYNPNDTEAFERIIHKPRRGVGEVTLDKMQQLSRRNDWNVIKVLRELTSNKPSPELNMTVSAKVKQNLREFLAIFEDIRKMMKANEPVSEMLQYIIDAIDYRKYLASQHPDKDGESRWGNVGELVTFAKSAFDPPKEDKSAELDQDRGHDLEDRLSSGFLVDQDRVSAFLEATTLVGNAQEHDEADRGKVTITTMHSAKGLEWPCVFVMGCEGGIIPHPRADIMEECRLLYVAMTRAKAFLYCTHALERYNWGNLSKVNITTFLEKLPEKAFVHKTPDWNKESRTWVSKVLRKEAPVEDDLKDSLGEKVWAVEEKEKLGWGGSYCSDEDEFDSLDTGSYNRWNGYQGRASLPSTKRKKPVFTTSIPTSAISSQPYSTFTSASTVKDQDRKRGMKTTKRIKTESSM</sequence>
<dbReference type="GO" id="GO:0043138">
    <property type="term" value="F:3'-5' DNA helicase activity"/>
    <property type="evidence" value="ECO:0007669"/>
    <property type="project" value="UniProtKB-EC"/>
</dbReference>
<keyword evidence="5 11" id="KW-0067">ATP-binding</keyword>
<accession>A0A077WII8</accession>
<evidence type="ECO:0000256" key="12">
    <source>
        <dbReference type="SAM" id="MobiDB-lite"/>
    </source>
</evidence>
<reference evidence="15" key="1">
    <citation type="journal article" date="2014" name="Genome Announc.">
        <title>De novo whole-genome sequence and genome annotation of Lichtheimia ramosa.</title>
        <authorList>
            <person name="Linde J."/>
            <person name="Schwartze V."/>
            <person name="Binder U."/>
            <person name="Lass-Florl C."/>
            <person name="Voigt K."/>
            <person name="Horn F."/>
        </authorList>
    </citation>
    <scope>NUCLEOTIDE SEQUENCE</scope>
    <source>
        <strain evidence="15">JMRC FSU:6197</strain>
    </source>
</reference>
<dbReference type="AlphaFoldDB" id="A0A077WII8"/>
<dbReference type="CDD" id="cd17932">
    <property type="entry name" value="DEXQc_UvrD"/>
    <property type="match status" value="1"/>
</dbReference>
<dbReference type="GO" id="GO:0000725">
    <property type="term" value="P:recombinational repair"/>
    <property type="evidence" value="ECO:0007669"/>
    <property type="project" value="TreeGrafter"/>
</dbReference>
<keyword evidence="4 11" id="KW-0347">Helicase</keyword>
<dbReference type="EMBL" id="LK023322">
    <property type="protein sequence ID" value="CDS06888.1"/>
    <property type="molecule type" value="Genomic_DNA"/>
</dbReference>
<dbReference type="GO" id="GO:0016787">
    <property type="term" value="F:hydrolase activity"/>
    <property type="evidence" value="ECO:0007669"/>
    <property type="project" value="UniProtKB-UniRule"/>
</dbReference>
<dbReference type="PANTHER" id="PTHR11070:SF2">
    <property type="entry name" value="ATP-DEPENDENT DNA HELICASE SRS2"/>
    <property type="match status" value="1"/>
</dbReference>
<dbReference type="Gene3D" id="1.10.486.10">
    <property type="entry name" value="PCRA, domain 4"/>
    <property type="match status" value="1"/>
</dbReference>
<dbReference type="InterPro" id="IPR027417">
    <property type="entry name" value="P-loop_NTPase"/>
</dbReference>
<keyword evidence="3 11" id="KW-0378">Hydrolase</keyword>
<evidence type="ECO:0000256" key="7">
    <source>
        <dbReference type="ARBA" id="ARBA00023235"/>
    </source>
</evidence>
<dbReference type="Pfam" id="PF13361">
    <property type="entry name" value="UvrD_C"/>
    <property type="match status" value="1"/>
</dbReference>
<dbReference type="GO" id="GO:0005634">
    <property type="term" value="C:nucleus"/>
    <property type="evidence" value="ECO:0007669"/>
    <property type="project" value="TreeGrafter"/>
</dbReference>
<evidence type="ECO:0000256" key="5">
    <source>
        <dbReference type="ARBA" id="ARBA00022840"/>
    </source>
</evidence>
<dbReference type="Pfam" id="PF00580">
    <property type="entry name" value="UvrD-helicase"/>
    <property type="match status" value="1"/>
</dbReference>
<evidence type="ECO:0000256" key="8">
    <source>
        <dbReference type="ARBA" id="ARBA00034617"/>
    </source>
</evidence>
<protein>
    <recommendedName>
        <fullName evidence="9">DNA 3'-5' helicase</fullName>
        <ecNumber evidence="9">5.6.2.4</ecNumber>
    </recommendedName>
</protein>
<evidence type="ECO:0000256" key="6">
    <source>
        <dbReference type="ARBA" id="ARBA00023125"/>
    </source>
</evidence>
<gene>
    <name evidence="15" type="ORF">LRAMOSA09412</name>
</gene>
<evidence type="ECO:0000259" key="13">
    <source>
        <dbReference type="PROSITE" id="PS51198"/>
    </source>
</evidence>
<comment type="similarity">
    <text evidence="1">Belongs to the helicase family. UvrD subfamily.</text>
</comment>
<dbReference type="Gene3D" id="1.10.10.160">
    <property type="match status" value="1"/>
</dbReference>
<dbReference type="PROSITE" id="PS51198">
    <property type="entry name" value="UVRD_HELICASE_ATP_BIND"/>
    <property type="match status" value="1"/>
</dbReference>
<keyword evidence="7" id="KW-0413">Isomerase</keyword>